<evidence type="ECO:0000256" key="4">
    <source>
        <dbReference type="ARBA" id="ARBA00023098"/>
    </source>
</evidence>
<evidence type="ECO:0000313" key="9">
    <source>
        <dbReference type="Proteomes" id="UP001607302"/>
    </source>
</evidence>
<comment type="similarity">
    <text evidence="1 7">Belongs to the enoyl-CoA hydratase/isomerase family.</text>
</comment>
<comment type="caution">
    <text evidence="8">The sequence shown here is derived from an EMBL/GenBank/DDBJ whole genome shotgun (WGS) entry which is preliminary data.</text>
</comment>
<reference evidence="8 9" key="1">
    <citation type="journal article" date="2024" name="Ann. Entomol. Soc. Am.">
        <title>Genomic analyses of the southern and eastern yellowjacket wasps (Hymenoptera: Vespidae) reveal evolutionary signatures of social life.</title>
        <authorList>
            <person name="Catto M.A."/>
            <person name="Caine P.B."/>
            <person name="Orr S.E."/>
            <person name="Hunt B.G."/>
            <person name="Goodisman M.A.D."/>
        </authorList>
    </citation>
    <scope>NUCLEOTIDE SEQUENCE [LARGE SCALE GENOMIC DNA]</scope>
    <source>
        <strain evidence="8">233</strain>
        <tissue evidence="8">Head and thorax</tissue>
    </source>
</reference>
<accession>A0ABD2AUR5</accession>
<dbReference type="GO" id="GO:0004300">
    <property type="term" value="F:enoyl-CoA hydratase activity"/>
    <property type="evidence" value="ECO:0007669"/>
    <property type="project" value="UniProtKB-EC"/>
</dbReference>
<dbReference type="InterPro" id="IPR001753">
    <property type="entry name" value="Enoyl-CoA_hydra/iso"/>
</dbReference>
<dbReference type="Gene3D" id="3.90.226.10">
    <property type="entry name" value="2-enoyl-CoA Hydratase, Chain A, domain 1"/>
    <property type="match status" value="1"/>
</dbReference>
<sequence>MATIRLGQILFPRVSYIARKPQQFASYIKFYSSQINNYELIKVETTGEKKNIGLITLNRPKALNALCNQLMRELNKAIQQLDKDDTVAAIVITGSEKAFAAGADIKEMVNNTYSQTMKGNFLSLWNGVSKVIKPVIAAVNGYALGGGCELAMMCDIIYAGDKARFGQPEIAIGTIPGAGGTQRLTKAIGKSKTMEMVLTGNQITAEEAEKSGLVSKVFPSDKVVQEAIKLGEKIASHSQLIVSMAKESVNMAYETTLQEGLHFEKRMFHGTFATRDRKEGMTAFIEKRQPKFTNE</sequence>
<dbReference type="PROSITE" id="PS00166">
    <property type="entry name" value="ENOYL_COA_HYDRATASE"/>
    <property type="match status" value="1"/>
</dbReference>
<dbReference type="FunFam" id="3.90.226.10:FF:000019">
    <property type="entry name" value="Enoyl-CoA hydratase, mitochondrial"/>
    <property type="match status" value="1"/>
</dbReference>
<evidence type="ECO:0000256" key="5">
    <source>
        <dbReference type="ARBA" id="ARBA00023239"/>
    </source>
</evidence>
<dbReference type="EMBL" id="JAUDFV010000139">
    <property type="protein sequence ID" value="KAL2724367.1"/>
    <property type="molecule type" value="Genomic_DNA"/>
</dbReference>
<dbReference type="InterPro" id="IPR029045">
    <property type="entry name" value="ClpP/crotonase-like_dom_sf"/>
</dbReference>
<evidence type="ECO:0000256" key="6">
    <source>
        <dbReference type="ARBA" id="ARBA00073937"/>
    </source>
</evidence>
<dbReference type="AlphaFoldDB" id="A0ABD2AUR5"/>
<dbReference type="Pfam" id="PF00378">
    <property type="entry name" value="ECH_1"/>
    <property type="match status" value="1"/>
</dbReference>
<dbReference type="Gene3D" id="1.10.12.10">
    <property type="entry name" value="Lyase 2-enoyl-coa Hydratase, Chain A, domain 2"/>
    <property type="match status" value="1"/>
</dbReference>
<keyword evidence="4" id="KW-0443">Lipid metabolism</keyword>
<evidence type="ECO:0000313" key="8">
    <source>
        <dbReference type="EMBL" id="KAL2724367.1"/>
    </source>
</evidence>
<protein>
    <recommendedName>
        <fullName evidence="6">Probable enoyl-CoA hydratase, mitochondrial</fullName>
        <ecNumber evidence="2">4.2.1.17</ecNumber>
    </recommendedName>
</protein>
<evidence type="ECO:0000256" key="2">
    <source>
        <dbReference type="ARBA" id="ARBA00012076"/>
    </source>
</evidence>
<dbReference type="InterPro" id="IPR014748">
    <property type="entry name" value="Enoyl-CoA_hydra_C"/>
</dbReference>
<evidence type="ECO:0000256" key="1">
    <source>
        <dbReference type="ARBA" id="ARBA00005254"/>
    </source>
</evidence>
<organism evidence="8 9">
    <name type="scientific">Vespula squamosa</name>
    <name type="common">Southern yellow jacket</name>
    <name type="synonym">Wasp</name>
    <dbReference type="NCBI Taxonomy" id="30214"/>
    <lineage>
        <taxon>Eukaryota</taxon>
        <taxon>Metazoa</taxon>
        <taxon>Ecdysozoa</taxon>
        <taxon>Arthropoda</taxon>
        <taxon>Hexapoda</taxon>
        <taxon>Insecta</taxon>
        <taxon>Pterygota</taxon>
        <taxon>Neoptera</taxon>
        <taxon>Endopterygota</taxon>
        <taxon>Hymenoptera</taxon>
        <taxon>Apocrita</taxon>
        <taxon>Aculeata</taxon>
        <taxon>Vespoidea</taxon>
        <taxon>Vespidae</taxon>
        <taxon>Vespinae</taxon>
        <taxon>Vespula</taxon>
    </lineage>
</organism>
<keyword evidence="9" id="KW-1185">Reference proteome</keyword>
<gene>
    <name evidence="8" type="ORF">V1478_008880</name>
</gene>
<keyword evidence="3" id="KW-0276">Fatty acid metabolism</keyword>
<dbReference type="PANTHER" id="PTHR11941">
    <property type="entry name" value="ENOYL-COA HYDRATASE-RELATED"/>
    <property type="match status" value="1"/>
</dbReference>
<dbReference type="Proteomes" id="UP001607302">
    <property type="component" value="Unassembled WGS sequence"/>
</dbReference>
<dbReference type="SUPFAM" id="SSF52096">
    <property type="entry name" value="ClpP/crotonase"/>
    <property type="match status" value="1"/>
</dbReference>
<dbReference type="PANTHER" id="PTHR11941:SF54">
    <property type="entry name" value="ENOYL-COA HYDRATASE, MITOCHONDRIAL"/>
    <property type="match status" value="1"/>
</dbReference>
<dbReference type="InterPro" id="IPR018376">
    <property type="entry name" value="Enoyl-CoA_hyd/isom_CS"/>
</dbReference>
<keyword evidence="5" id="KW-0456">Lyase</keyword>
<dbReference type="FunFam" id="1.10.12.10:FF:000001">
    <property type="entry name" value="Probable enoyl-CoA hydratase, mitochondrial"/>
    <property type="match status" value="1"/>
</dbReference>
<dbReference type="GO" id="GO:0006631">
    <property type="term" value="P:fatty acid metabolic process"/>
    <property type="evidence" value="ECO:0007669"/>
    <property type="project" value="UniProtKB-KW"/>
</dbReference>
<name>A0ABD2AUR5_VESSQ</name>
<evidence type="ECO:0000256" key="3">
    <source>
        <dbReference type="ARBA" id="ARBA00022832"/>
    </source>
</evidence>
<dbReference type="CDD" id="cd06558">
    <property type="entry name" value="crotonase-like"/>
    <property type="match status" value="1"/>
</dbReference>
<dbReference type="EC" id="4.2.1.17" evidence="2"/>
<proteinExistence type="inferred from homology"/>
<evidence type="ECO:0000256" key="7">
    <source>
        <dbReference type="RuleBase" id="RU003707"/>
    </source>
</evidence>